<dbReference type="STRING" id="43928.SAMN05443636_1384"/>
<feature type="domain" description="DUF8131" evidence="2">
    <location>
        <begin position="1"/>
        <end position="62"/>
    </location>
</feature>
<sequence length="65" mass="6804">MTPRTLVAITIGALAPVWAYAMLVHGGAYVALASSVCVLLVAWTLYTVFGPHDESATERADAGAR</sequence>
<keyword evidence="1" id="KW-0812">Transmembrane</keyword>
<evidence type="ECO:0000313" key="3">
    <source>
        <dbReference type="EMBL" id="SHG94325.1"/>
    </source>
</evidence>
<name>A0A1M5NXY2_9EURY</name>
<evidence type="ECO:0000259" key="2">
    <source>
        <dbReference type="Pfam" id="PF26452"/>
    </source>
</evidence>
<keyword evidence="4" id="KW-1185">Reference proteome</keyword>
<keyword evidence="1" id="KW-0472">Membrane</keyword>
<feature type="transmembrane region" description="Helical" evidence="1">
    <location>
        <begin position="29"/>
        <end position="49"/>
    </location>
</feature>
<dbReference type="AlphaFoldDB" id="A0A1M5NXY2"/>
<protein>
    <recommendedName>
        <fullName evidence="2">DUF8131 domain-containing protein</fullName>
    </recommendedName>
</protein>
<organism evidence="3 4">
    <name type="scientific">Halobaculum gomorrense</name>
    <dbReference type="NCBI Taxonomy" id="43928"/>
    <lineage>
        <taxon>Archaea</taxon>
        <taxon>Methanobacteriati</taxon>
        <taxon>Methanobacteriota</taxon>
        <taxon>Stenosarchaea group</taxon>
        <taxon>Halobacteria</taxon>
        <taxon>Halobacteriales</taxon>
        <taxon>Haloferacaceae</taxon>
        <taxon>Halobaculum</taxon>
    </lineage>
</organism>
<keyword evidence="1" id="KW-1133">Transmembrane helix</keyword>
<reference evidence="3 4" key="1">
    <citation type="submission" date="2016-11" db="EMBL/GenBank/DDBJ databases">
        <authorList>
            <person name="Jaros S."/>
            <person name="Januszkiewicz K."/>
            <person name="Wedrychowicz H."/>
        </authorList>
    </citation>
    <scope>NUCLEOTIDE SEQUENCE [LARGE SCALE GENOMIC DNA]</scope>
    <source>
        <strain evidence="3 4">DSM 9297</strain>
    </source>
</reference>
<accession>A0A1M5NXY2</accession>
<dbReference type="RefSeq" id="WP_073307879.1">
    <property type="nucleotide sequence ID" value="NZ_FQWV01000003.1"/>
</dbReference>
<dbReference type="EMBL" id="FQWV01000003">
    <property type="protein sequence ID" value="SHG94325.1"/>
    <property type="molecule type" value="Genomic_DNA"/>
</dbReference>
<evidence type="ECO:0000313" key="4">
    <source>
        <dbReference type="Proteomes" id="UP000184357"/>
    </source>
</evidence>
<evidence type="ECO:0000256" key="1">
    <source>
        <dbReference type="SAM" id="Phobius"/>
    </source>
</evidence>
<dbReference type="InterPro" id="IPR058444">
    <property type="entry name" value="DUF8131"/>
</dbReference>
<dbReference type="Proteomes" id="UP000184357">
    <property type="component" value="Unassembled WGS sequence"/>
</dbReference>
<proteinExistence type="predicted"/>
<dbReference type="Pfam" id="PF26452">
    <property type="entry name" value="DUF8131"/>
    <property type="match status" value="1"/>
</dbReference>
<gene>
    <name evidence="3" type="ORF">SAMN05443636_1384</name>
</gene>